<dbReference type="Gene3D" id="1.25.40.10">
    <property type="entry name" value="Tetratricopeptide repeat domain"/>
    <property type="match status" value="1"/>
</dbReference>
<organism evidence="2 3">
    <name type="scientific">Candidatus Magasanikbacteria bacterium RIFOXYB1_FULL_40_15</name>
    <dbReference type="NCBI Taxonomy" id="1798697"/>
    <lineage>
        <taxon>Bacteria</taxon>
        <taxon>Candidatus Magasanikiibacteriota</taxon>
    </lineage>
</organism>
<dbReference type="AlphaFoldDB" id="A0A1F6NDM6"/>
<dbReference type="Pfam" id="PF13432">
    <property type="entry name" value="TPR_16"/>
    <property type="match status" value="3"/>
</dbReference>
<proteinExistence type="predicted"/>
<comment type="caution">
    <text evidence="2">The sequence shown here is derived from an EMBL/GenBank/DDBJ whole genome shotgun (WGS) entry which is preliminary data.</text>
</comment>
<name>A0A1F6NDM6_9BACT</name>
<protein>
    <submittedName>
        <fullName evidence="2">Uncharacterized protein</fullName>
    </submittedName>
</protein>
<keyword evidence="1" id="KW-0802">TPR repeat</keyword>
<feature type="repeat" description="TPR" evidence="1">
    <location>
        <begin position="425"/>
        <end position="458"/>
    </location>
</feature>
<dbReference type="Proteomes" id="UP000176300">
    <property type="component" value="Unassembled WGS sequence"/>
</dbReference>
<sequence>MWKPLLFLTVFFIINFNTSYTWANPSANTIVAPFENRSTQRKSHQKAQHYLTIAFPVAIAEKLENSVSFRMVNSRIPTLTPEQAQLMRADGTVDLEGVATLAREKGATRFITGYFSGLEWDWTVTVEIYTVSDNQYTLIGSGSAHGDQTIEFITKSGRKARIVGAEKLYSIFAEAFFKACDSAKLPLSAEEKIALATPPSLDSYANILLNRAFIKYLNLGEEKPESKGKKKEESKSEKTPLGIAEHAVRVDPSSNQAQRFYAFLLEEVDKLKKARPHYEAAIKLDPTDARSFLRLGVIEMTEKNFVPAEADFREAARLSPNDALVFFNLGLAQLALNKIKDATSSLETARDLDPADMIIRRQLAELYAGEKNYRAAAIEFEIITINLPNDKSAAFLLGACLRADKNFEKAVVAYSKATERFPDDNRFLKFRGDVFLKTGDLNQATDSYLQALEINPRDEQLLSLGLGSAKIEETKNYLGGEKLIKVIHGISADFILAENLRSKYQETANDVVINFTTTKNKGCGVFRISSYLLAQEFGRQYANLNKSLDKRINATILAFEIGGWAYLTPDETLTANKNLENQKLHHRDLDEIAAQNRVALVPLLNKNECGSQIEFITNHYEEVAFRNQNQFVELPEVEPPRHMMAITPQIPPVTAGIVQCTVDNTLGQKDYILTIDGQIINRVPSGKKSDFTAKVDRRRLCLLPEGKTCNPKNERNVFIYKDWTLTIKP</sequence>
<dbReference type="SMART" id="SM00028">
    <property type="entry name" value="TPR"/>
    <property type="match status" value="5"/>
</dbReference>
<evidence type="ECO:0000313" key="2">
    <source>
        <dbReference type="EMBL" id="OGH81910.1"/>
    </source>
</evidence>
<reference evidence="2 3" key="1">
    <citation type="journal article" date="2016" name="Nat. Commun.">
        <title>Thousands of microbial genomes shed light on interconnected biogeochemical processes in an aquifer system.</title>
        <authorList>
            <person name="Anantharaman K."/>
            <person name="Brown C.T."/>
            <person name="Hug L.A."/>
            <person name="Sharon I."/>
            <person name="Castelle C.J."/>
            <person name="Probst A.J."/>
            <person name="Thomas B.C."/>
            <person name="Singh A."/>
            <person name="Wilkins M.J."/>
            <person name="Karaoz U."/>
            <person name="Brodie E.L."/>
            <person name="Williams K.H."/>
            <person name="Hubbard S.S."/>
            <person name="Banfield J.F."/>
        </authorList>
    </citation>
    <scope>NUCLEOTIDE SEQUENCE [LARGE SCALE GENOMIC DNA]</scope>
</reference>
<feature type="repeat" description="TPR" evidence="1">
    <location>
        <begin position="289"/>
        <end position="322"/>
    </location>
</feature>
<feature type="repeat" description="TPR" evidence="1">
    <location>
        <begin position="391"/>
        <end position="424"/>
    </location>
</feature>
<dbReference type="EMBL" id="MFQS01000054">
    <property type="protein sequence ID" value="OGH81910.1"/>
    <property type="molecule type" value="Genomic_DNA"/>
</dbReference>
<accession>A0A1F6NDM6</accession>
<dbReference type="PANTHER" id="PTHR12558">
    <property type="entry name" value="CELL DIVISION CYCLE 16,23,27"/>
    <property type="match status" value="1"/>
</dbReference>
<gene>
    <name evidence="2" type="ORF">A2373_04315</name>
</gene>
<dbReference type="SUPFAM" id="SSF48452">
    <property type="entry name" value="TPR-like"/>
    <property type="match status" value="1"/>
</dbReference>
<dbReference type="InterPro" id="IPR011990">
    <property type="entry name" value="TPR-like_helical_dom_sf"/>
</dbReference>
<evidence type="ECO:0000256" key="1">
    <source>
        <dbReference type="PROSITE-ProRule" id="PRU00339"/>
    </source>
</evidence>
<feature type="repeat" description="TPR" evidence="1">
    <location>
        <begin position="323"/>
        <end position="356"/>
    </location>
</feature>
<dbReference type="PROSITE" id="PS50005">
    <property type="entry name" value="TPR"/>
    <property type="match status" value="4"/>
</dbReference>
<dbReference type="STRING" id="1798697.A2373_04315"/>
<evidence type="ECO:0000313" key="3">
    <source>
        <dbReference type="Proteomes" id="UP000176300"/>
    </source>
</evidence>
<dbReference type="PANTHER" id="PTHR12558:SF13">
    <property type="entry name" value="CELL DIVISION CYCLE PROTEIN 27 HOMOLOG"/>
    <property type="match status" value="1"/>
</dbReference>
<dbReference type="InterPro" id="IPR019734">
    <property type="entry name" value="TPR_rpt"/>
</dbReference>